<dbReference type="AlphaFoldDB" id="A0AA48KSU0"/>
<gene>
    <name evidence="1" type="ORF">MACH26_23500</name>
</gene>
<dbReference type="Proteomes" id="UP001333710">
    <property type="component" value="Chromosome"/>
</dbReference>
<evidence type="ECO:0000313" key="1">
    <source>
        <dbReference type="EMBL" id="BDX06829.1"/>
    </source>
</evidence>
<evidence type="ECO:0000313" key="2">
    <source>
        <dbReference type="Proteomes" id="UP001333710"/>
    </source>
</evidence>
<sequence length="153" mass="17623">MIDKVTPSGKSKLRKTSWQDHNAVLDYFKPKALFKHFDPECIEDYVQSAVKPEGKGAQLAYQREVETAIFRNIPHNLNLFRNKLTVPAKLFTAQYTNACFPPMVKRLLKQQPKLEHELIKGVGHMFPLEKPQLTAQLIADTLCTWQRETNSND</sequence>
<dbReference type="InterPro" id="IPR029058">
    <property type="entry name" value="AB_hydrolase_fold"/>
</dbReference>
<reference evidence="1" key="1">
    <citation type="submission" date="2023-01" db="EMBL/GenBank/DDBJ databases">
        <title>Complete genome sequence of Planctobacterium marinum strain Dej080120_11.</title>
        <authorList>
            <person name="Ueki S."/>
            <person name="Maruyama F."/>
        </authorList>
    </citation>
    <scope>NUCLEOTIDE SEQUENCE</scope>
    <source>
        <strain evidence="1">Dej080120_11</strain>
    </source>
</reference>
<proteinExistence type="predicted"/>
<protein>
    <recommendedName>
        <fullName evidence="3">Alpha/beta hydrolase</fullName>
    </recommendedName>
</protein>
<name>A0AA48KSU0_9ALTE</name>
<evidence type="ECO:0008006" key="3">
    <source>
        <dbReference type="Google" id="ProtNLM"/>
    </source>
</evidence>
<accession>A0AA48KSU0</accession>
<organism evidence="1 2">
    <name type="scientific">Planctobacterium marinum</name>
    <dbReference type="NCBI Taxonomy" id="1631968"/>
    <lineage>
        <taxon>Bacteria</taxon>
        <taxon>Pseudomonadati</taxon>
        <taxon>Pseudomonadota</taxon>
        <taxon>Gammaproteobacteria</taxon>
        <taxon>Alteromonadales</taxon>
        <taxon>Alteromonadaceae</taxon>
        <taxon>Planctobacterium</taxon>
    </lineage>
</organism>
<keyword evidence="2" id="KW-1185">Reference proteome</keyword>
<dbReference type="KEGG" id="pmaw:MACH26_23500"/>
<dbReference type="RefSeq" id="WP_338292828.1">
    <property type="nucleotide sequence ID" value="NZ_AP027272.1"/>
</dbReference>
<dbReference type="EMBL" id="AP027272">
    <property type="protein sequence ID" value="BDX06829.1"/>
    <property type="molecule type" value="Genomic_DNA"/>
</dbReference>
<dbReference type="Gene3D" id="3.40.50.1820">
    <property type="entry name" value="alpha/beta hydrolase"/>
    <property type="match status" value="1"/>
</dbReference>
<dbReference type="SUPFAM" id="SSF53474">
    <property type="entry name" value="alpha/beta-Hydrolases"/>
    <property type="match status" value="1"/>
</dbReference>